<dbReference type="PANTHER" id="PTHR43095">
    <property type="entry name" value="SUGAR KINASE"/>
    <property type="match status" value="1"/>
</dbReference>
<dbReference type="InterPro" id="IPR018483">
    <property type="entry name" value="Carb_kinase_FGGY_CS"/>
</dbReference>
<dbReference type="CDD" id="cd07808">
    <property type="entry name" value="ASKHA_NBD_FGGY_EcXK-like"/>
    <property type="match status" value="1"/>
</dbReference>
<sequence length="485" mass="53942">MFNMDKYYLGIDVGTSSLKIAALNDHLQQLSSKQIQYQYDEPAPNYKEIDPKIWLNAVIEGLRAIFQELPAEYAVAIGITGQMHTTVFLDRAAKIIRPAIMWNDTRTKDLVLPVKERLVKHLTLQENAKIISTGSPLINLLWLKDYEPLSFDRLGQVLMPVDYLVYCLTGNFSTDYCDASTTAYYDFTNDGWSKETFNLFDLPSEIFPPINAASTIVGELTDEMMGLLGIKNKIPVVAGTGDNATSALINRSFEDQIPLLSLGTSGVVIIPNENHQLNSIGKNVVVKVNPQDQTILTQGTVQAGAQLNSWWLEQIMHQSNFERAQAQISEDRLGKNSVLFFPHVNGEKTLFNNPDLRGAFVGLELSTTSDDLYQAVLEGVAFALKMLADAMQDGEKSDSYTIIGGGAKSKLWQQILANVFDCPMNHFRKDREAVEGAAMLAIIGTGSKVHSSLDLPDVVVPDAKIAARYQEKYQKYNFLCKELIN</sequence>
<comment type="similarity">
    <text evidence="1 4">Belongs to the FGGY kinase family.</text>
</comment>
<evidence type="ECO:0000313" key="7">
    <source>
        <dbReference type="EMBL" id="BDR57718.1"/>
    </source>
</evidence>
<gene>
    <name evidence="7" type="primary">xylB</name>
    <name evidence="7" type="ORF">XA3_01590</name>
</gene>
<evidence type="ECO:0000256" key="1">
    <source>
        <dbReference type="ARBA" id="ARBA00009156"/>
    </source>
</evidence>
<dbReference type="InterPro" id="IPR000577">
    <property type="entry name" value="Carb_kinase_FGGY"/>
</dbReference>
<evidence type="ECO:0000313" key="8">
    <source>
        <dbReference type="Proteomes" id="UP001321861"/>
    </source>
</evidence>
<dbReference type="SUPFAM" id="SSF53067">
    <property type="entry name" value="Actin-like ATPase domain"/>
    <property type="match status" value="2"/>
</dbReference>
<organism evidence="7 8">
    <name type="scientific">Xylocopilactobacillus apicola</name>
    <dbReference type="NCBI Taxonomy" id="2932184"/>
    <lineage>
        <taxon>Bacteria</taxon>
        <taxon>Bacillati</taxon>
        <taxon>Bacillota</taxon>
        <taxon>Bacilli</taxon>
        <taxon>Lactobacillales</taxon>
        <taxon>Lactobacillaceae</taxon>
        <taxon>Xylocopilactobacillus</taxon>
    </lineage>
</organism>
<dbReference type="InterPro" id="IPR050406">
    <property type="entry name" value="FGGY_Carb_Kinase"/>
</dbReference>
<keyword evidence="3 4" id="KW-0418">Kinase</keyword>
<dbReference type="GO" id="GO:0005975">
    <property type="term" value="P:carbohydrate metabolic process"/>
    <property type="evidence" value="ECO:0007669"/>
    <property type="project" value="InterPro"/>
</dbReference>
<proteinExistence type="inferred from homology"/>
<name>A0AAU9D2M3_9LACO</name>
<reference evidence="7 8" key="1">
    <citation type="journal article" date="2023" name="Microbiol. Spectr.">
        <title>Symbiosis of Carpenter Bees with Uncharacterized Lactic Acid Bacteria Showing NAD Auxotrophy.</title>
        <authorList>
            <person name="Kawasaki S."/>
            <person name="Ozawa K."/>
            <person name="Mori T."/>
            <person name="Yamamoto A."/>
            <person name="Ito M."/>
            <person name="Ohkuma M."/>
            <person name="Sakamoto M."/>
            <person name="Matsutani M."/>
        </authorList>
    </citation>
    <scope>NUCLEOTIDE SEQUENCE [LARGE SCALE GENOMIC DNA]</scope>
    <source>
        <strain evidence="7 8">XA3</strain>
    </source>
</reference>
<dbReference type="EMBL" id="AP026802">
    <property type="protein sequence ID" value="BDR57718.1"/>
    <property type="molecule type" value="Genomic_DNA"/>
</dbReference>
<dbReference type="Pfam" id="PF02782">
    <property type="entry name" value="FGGY_C"/>
    <property type="match status" value="1"/>
</dbReference>
<dbReference type="PIRSF" id="PIRSF000538">
    <property type="entry name" value="GlpK"/>
    <property type="match status" value="1"/>
</dbReference>
<feature type="domain" description="Carbohydrate kinase FGGY C-terminal" evidence="6">
    <location>
        <begin position="260"/>
        <end position="443"/>
    </location>
</feature>
<dbReference type="InterPro" id="IPR018485">
    <property type="entry name" value="FGGY_C"/>
</dbReference>
<dbReference type="Pfam" id="PF00370">
    <property type="entry name" value="FGGY_N"/>
    <property type="match status" value="1"/>
</dbReference>
<accession>A0AAU9D2M3</accession>
<dbReference type="PANTHER" id="PTHR43095:SF5">
    <property type="entry name" value="XYLULOSE KINASE"/>
    <property type="match status" value="1"/>
</dbReference>
<feature type="domain" description="Carbohydrate kinase FGGY N-terminal" evidence="5">
    <location>
        <begin position="7"/>
        <end position="248"/>
    </location>
</feature>
<dbReference type="InterPro" id="IPR018484">
    <property type="entry name" value="FGGY_N"/>
</dbReference>
<dbReference type="InterPro" id="IPR043129">
    <property type="entry name" value="ATPase_NBD"/>
</dbReference>
<dbReference type="GO" id="GO:0016773">
    <property type="term" value="F:phosphotransferase activity, alcohol group as acceptor"/>
    <property type="evidence" value="ECO:0007669"/>
    <property type="project" value="InterPro"/>
</dbReference>
<evidence type="ECO:0000259" key="6">
    <source>
        <dbReference type="Pfam" id="PF02782"/>
    </source>
</evidence>
<evidence type="ECO:0000256" key="3">
    <source>
        <dbReference type="ARBA" id="ARBA00022777"/>
    </source>
</evidence>
<dbReference type="KEGG" id="xap:XA3_01590"/>
<evidence type="ECO:0000259" key="5">
    <source>
        <dbReference type="Pfam" id="PF00370"/>
    </source>
</evidence>
<keyword evidence="8" id="KW-1185">Reference proteome</keyword>
<protein>
    <submittedName>
        <fullName evidence="7">Xylulokinase</fullName>
    </submittedName>
</protein>
<evidence type="ECO:0000256" key="4">
    <source>
        <dbReference type="RuleBase" id="RU003733"/>
    </source>
</evidence>
<keyword evidence="2 4" id="KW-0808">Transferase</keyword>
<dbReference type="Proteomes" id="UP001321861">
    <property type="component" value="Chromosome"/>
</dbReference>
<dbReference type="Gene3D" id="3.30.420.40">
    <property type="match status" value="2"/>
</dbReference>
<dbReference type="GO" id="GO:0016301">
    <property type="term" value="F:kinase activity"/>
    <property type="evidence" value="ECO:0007669"/>
    <property type="project" value="UniProtKB-KW"/>
</dbReference>
<dbReference type="PROSITE" id="PS00445">
    <property type="entry name" value="FGGY_KINASES_2"/>
    <property type="match status" value="1"/>
</dbReference>
<evidence type="ECO:0000256" key="2">
    <source>
        <dbReference type="ARBA" id="ARBA00022679"/>
    </source>
</evidence>
<dbReference type="AlphaFoldDB" id="A0AAU9D2M3"/>